<dbReference type="SUPFAM" id="SSF52172">
    <property type="entry name" value="CheY-like"/>
    <property type="match status" value="1"/>
</dbReference>
<feature type="modified residue" description="4-aspartylphosphate" evidence="3">
    <location>
        <position position="57"/>
    </location>
</feature>
<dbReference type="Pfam" id="PF00072">
    <property type="entry name" value="Response_reg"/>
    <property type="match status" value="1"/>
</dbReference>
<evidence type="ECO:0000256" key="3">
    <source>
        <dbReference type="PROSITE-ProRule" id="PRU00169"/>
    </source>
</evidence>
<dbReference type="EMBL" id="QGDL01000019">
    <property type="protein sequence ID" value="PWJ21576.1"/>
    <property type="molecule type" value="Genomic_DNA"/>
</dbReference>
<dbReference type="Gene3D" id="3.40.50.2300">
    <property type="match status" value="1"/>
</dbReference>
<reference evidence="6 7" key="1">
    <citation type="submission" date="2018-05" db="EMBL/GenBank/DDBJ databases">
        <title>The Hungate 1000. A catalogue of reference genomes from the rumen microbiome.</title>
        <authorList>
            <person name="Kelly W."/>
        </authorList>
    </citation>
    <scope>NUCLEOTIDE SEQUENCE [LARGE SCALE GENOMIC DNA]</scope>
    <source>
        <strain evidence="6 7">NLAE-zl-C242</strain>
    </source>
</reference>
<name>A0A2Y9BNT8_9FIRM</name>
<keyword evidence="7" id="KW-1185">Reference proteome</keyword>
<dbReference type="GO" id="GO:0003677">
    <property type="term" value="F:DNA binding"/>
    <property type="evidence" value="ECO:0007669"/>
    <property type="project" value="InterPro"/>
</dbReference>
<comment type="caution">
    <text evidence="6">The sequence shown here is derived from an EMBL/GenBank/DDBJ whole genome shotgun (WGS) entry which is preliminary data.</text>
</comment>
<dbReference type="AlphaFoldDB" id="A0A2Y9BNT8"/>
<evidence type="ECO:0000259" key="5">
    <source>
        <dbReference type="PROSITE" id="PS50930"/>
    </source>
</evidence>
<dbReference type="RefSeq" id="WP_109733614.1">
    <property type="nucleotide sequence ID" value="NZ_BAAACK010000002.1"/>
</dbReference>
<dbReference type="PANTHER" id="PTHR37299:SF1">
    <property type="entry name" value="STAGE 0 SPORULATION PROTEIN A HOMOLOG"/>
    <property type="match status" value="1"/>
</dbReference>
<dbReference type="Proteomes" id="UP000245845">
    <property type="component" value="Unassembled WGS sequence"/>
</dbReference>
<dbReference type="InterPro" id="IPR007492">
    <property type="entry name" value="LytTR_DNA-bd_dom"/>
</dbReference>
<dbReference type="SMART" id="SM00448">
    <property type="entry name" value="REC"/>
    <property type="match status" value="1"/>
</dbReference>
<feature type="domain" description="HTH LytTR-type" evidence="5">
    <location>
        <begin position="131"/>
        <end position="230"/>
    </location>
</feature>
<accession>A0A2Y9BNT8</accession>
<keyword evidence="3" id="KW-0597">Phosphoprotein</keyword>
<dbReference type="PANTHER" id="PTHR37299">
    <property type="entry name" value="TRANSCRIPTIONAL REGULATOR-RELATED"/>
    <property type="match status" value="1"/>
</dbReference>
<proteinExistence type="predicted"/>
<protein>
    <recommendedName>
        <fullName evidence="1">Stage 0 sporulation protein A homolog</fullName>
    </recommendedName>
</protein>
<organism evidence="6 7">
    <name type="scientific">Faecalicatena orotica</name>
    <dbReference type="NCBI Taxonomy" id="1544"/>
    <lineage>
        <taxon>Bacteria</taxon>
        <taxon>Bacillati</taxon>
        <taxon>Bacillota</taxon>
        <taxon>Clostridia</taxon>
        <taxon>Lachnospirales</taxon>
        <taxon>Lachnospiraceae</taxon>
        <taxon>Faecalicatena</taxon>
    </lineage>
</organism>
<dbReference type="PROSITE" id="PS50930">
    <property type="entry name" value="HTH_LYTTR"/>
    <property type="match status" value="1"/>
</dbReference>
<dbReference type="OrthoDB" id="9788600at2"/>
<evidence type="ECO:0000256" key="2">
    <source>
        <dbReference type="ARBA" id="ARBA00024867"/>
    </source>
</evidence>
<dbReference type="InterPro" id="IPR011006">
    <property type="entry name" value="CheY-like_superfamily"/>
</dbReference>
<dbReference type="InterPro" id="IPR046947">
    <property type="entry name" value="LytR-like"/>
</dbReference>
<evidence type="ECO:0000259" key="4">
    <source>
        <dbReference type="PROSITE" id="PS50110"/>
    </source>
</evidence>
<sequence>MIKVAIVEDDRDYCGQLKDYLSQYEKEYHTEFDVSVFYDGDGLLQKVKAQFDIILLDIQMPLVDGITAAKEIRKSDSKVIIIFVTTVAQYAIKGYEVGALDYILKPVAFFPFSQSLKKACMKLEKNEKAFLSFRVKSGIRRVNIDDIYYIESLRHVLCIHISEGNFESYGTMKYYEEQLRQYNFSRGNKGYLINLKYVSAVEEKSVFVKGEELLLSRGRRGEFLRELMSYWEGK</sequence>
<evidence type="ECO:0000313" key="7">
    <source>
        <dbReference type="Proteomes" id="UP000245845"/>
    </source>
</evidence>
<comment type="function">
    <text evidence="2">May play the central regulatory role in sporulation. It may be an element of the effector pathway responsible for the activation of sporulation genes in response to nutritional stress. Spo0A may act in concert with spo0H (a sigma factor) to control the expression of some genes that are critical to the sporulation process.</text>
</comment>
<dbReference type="SMART" id="SM00850">
    <property type="entry name" value="LytTR"/>
    <property type="match status" value="1"/>
</dbReference>
<dbReference type="PROSITE" id="PS50110">
    <property type="entry name" value="RESPONSE_REGULATORY"/>
    <property type="match status" value="1"/>
</dbReference>
<evidence type="ECO:0000313" key="6">
    <source>
        <dbReference type="EMBL" id="PWJ21576.1"/>
    </source>
</evidence>
<dbReference type="InterPro" id="IPR001789">
    <property type="entry name" value="Sig_transdc_resp-reg_receiver"/>
</dbReference>
<dbReference type="Gene3D" id="2.40.50.1020">
    <property type="entry name" value="LytTr DNA-binding domain"/>
    <property type="match status" value="1"/>
</dbReference>
<feature type="domain" description="Response regulatory" evidence="4">
    <location>
        <begin position="3"/>
        <end position="120"/>
    </location>
</feature>
<evidence type="ECO:0000256" key="1">
    <source>
        <dbReference type="ARBA" id="ARBA00018672"/>
    </source>
</evidence>
<gene>
    <name evidence="6" type="ORF">A8806_11966</name>
</gene>
<dbReference type="Pfam" id="PF04397">
    <property type="entry name" value="LytTR"/>
    <property type="match status" value="1"/>
</dbReference>
<dbReference type="GO" id="GO:0000156">
    <property type="term" value="F:phosphorelay response regulator activity"/>
    <property type="evidence" value="ECO:0007669"/>
    <property type="project" value="InterPro"/>
</dbReference>